<comment type="caution">
    <text evidence="2">The sequence shown here is derived from an EMBL/GenBank/DDBJ whole genome shotgun (WGS) entry which is preliminary data.</text>
</comment>
<accession>A0A8H6X244</accession>
<dbReference type="EMBL" id="JACAZI010000031">
    <property type="protein sequence ID" value="KAF7333000.1"/>
    <property type="molecule type" value="Genomic_DNA"/>
</dbReference>
<name>A0A8H6X244_9AGAR</name>
<dbReference type="AlphaFoldDB" id="A0A8H6X244"/>
<reference evidence="2" key="1">
    <citation type="submission" date="2020-05" db="EMBL/GenBank/DDBJ databases">
        <title>Mycena genomes resolve the evolution of fungal bioluminescence.</title>
        <authorList>
            <person name="Tsai I.J."/>
        </authorList>
    </citation>
    <scope>NUCLEOTIDE SEQUENCE</scope>
    <source>
        <strain evidence="2">CCC161011</strain>
    </source>
</reference>
<feature type="compositionally biased region" description="Basic and acidic residues" evidence="1">
    <location>
        <begin position="197"/>
        <end position="223"/>
    </location>
</feature>
<dbReference type="OrthoDB" id="3006343at2759"/>
<evidence type="ECO:0000313" key="2">
    <source>
        <dbReference type="EMBL" id="KAF7333000.1"/>
    </source>
</evidence>
<gene>
    <name evidence="2" type="ORF">MVEN_02406300</name>
</gene>
<feature type="region of interest" description="Disordered" evidence="1">
    <location>
        <begin position="197"/>
        <end position="248"/>
    </location>
</feature>
<proteinExistence type="predicted"/>
<feature type="region of interest" description="Disordered" evidence="1">
    <location>
        <begin position="311"/>
        <end position="333"/>
    </location>
</feature>
<organism evidence="2 3">
    <name type="scientific">Mycena venus</name>
    <dbReference type="NCBI Taxonomy" id="2733690"/>
    <lineage>
        <taxon>Eukaryota</taxon>
        <taxon>Fungi</taxon>
        <taxon>Dikarya</taxon>
        <taxon>Basidiomycota</taxon>
        <taxon>Agaricomycotina</taxon>
        <taxon>Agaricomycetes</taxon>
        <taxon>Agaricomycetidae</taxon>
        <taxon>Agaricales</taxon>
        <taxon>Marasmiineae</taxon>
        <taxon>Mycenaceae</taxon>
        <taxon>Mycena</taxon>
    </lineage>
</organism>
<sequence length="568" mass="63038">MQTDGGTEILRESTNPTLALRPHPCSFPQPDSLSARGITYVLDHFLVDTLPANYPYLPFHHSTTSGKSQIPFFCFTGPDPPPTDIGSPGDIYVAPAASALYACLPVDRETGRDVWTRWSAVRPATEDAQEVKLLKLTEPGVFGHPYFPGRVLWPGKASFGWYALVSVNNRRREDRSRKLFANNEDVEAATKILVERMLQHQADPKTRKRRTSNDERDEYDLPRKKARTTGGTFKPFLTPEFSEGPRDTPSLKDWDAYYARPRNNTRTTKEIREQAATIADLEAENTALKAAHEEQETKVARLKAENAALLESRGGDIPKTKQQQQKQPRAAPERMPFHPEFMDFMRETFACEVMRTCNAQRVAAETAAADARVHIAALESKIAHLDDGDMDEVMDRHGDAPAADKQTPNAQLEAARARGGMDYTLQMQTAQPNVALRTSGTITTTPGLENKIKELQAENERGGSSPFFTLHLIHPLNASAVKTAAAQDAAALRCARACISDQQSKIAALEADVARRAPDSMYLSLPFLTMAPPVTRSAENETDVLKRLLAARESSKELKCLLYRQSPD</sequence>
<protein>
    <submittedName>
        <fullName evidence="2">Uncharacterized protein</fullName>
    </submittedName>
</protein>
<keyword evidence="3" id="KW-1185">Reference proteome</keyword>
<evidence type="ECO:0000256" key="1">
    <source>
        <dbReference type="SAM" id="MobiDB-lite"/>
    </source>
</evidence>
<evidence type="ECO:0000313" key="3">
    <source>
        <dbReference type="Proteomes" id="UP000620124"/>
    </source>
</evidence>
<dbReference type="Proteomes" id="UP000620124">
    <property type="component" value="Unassembled WGS sequence"/>
</dbReference>